<gene>
    <name evidence="2" type="ORF">BEN47_11665</name>
</gene>
<feature type="region of interest" description="Disordered" evidence="1">
    <location>
        <begin position="112"/>
        <end position="131"/>
    </location>
</feature>
<sequence length="131" mass="14454">MLKSTPFATSSAPTWAAQEAYLAIEQKPRDEAEKRLLEQARAYVQAHAHQADLRDLALALRELMGAGYLVGGGGSHVWMKRAQGAGDQAVPERLAIVADRLTTAFRDWFESKLPTGPRRSSRPEQSHVCQV</sequence>
<reference evidence="2 3" key="1">
    <citation type="submission" date="2016-08" db="EMBL/GenBank/DDBJ databases">
        <title>Hymenobacter coccineus sp. nov., Hymenobacter lapidarius sp. nov. and Hymenobacter glacialis sp. nov., isolated from Antarctic soil.</title>
        <authorList>
            <person name="Sedlacek I."/>
            <person name="Kralova S."/>
            <person name="Kyrova K."/>
            <person name="Maslanova I."/>
            <person name="Stankova E."/>
            <person name="Vrbovska V."/>
            <person name="Nemec M."/>
            <person name="Bartak M."/>
            <person name="Svec P."/>
            <person name="Busse H.-J."/>
            <person name="Pantucek R."/>
        </authorList>
    </citation>
    <scope>NUCLEOTIDE SEQUENCE [LARGE SCALE GENOMIC DNA]</scope>
    <source>
        <strain evidence="2 3">CCM 8643</strain>
    </source>
</reference>
<proteinExistence type="predicted"/>
<dbReference type="RefSeq" id="WP_070726509.1">
    <property type="nucleotide sequence ID" value="NZ_MDZB01000092.1"/>
</dbReference>
<evidence type="ECO:0000256" key="1">
    <source>
        <dbReference type="SAM" id="MobiDB-lite"/>
    </source>
</evidence>
<name>A0A1G1T8D8_9BACT</name>
<evidence type="ECO:0000313" key="2">
    <source>
        <dbReference type="EMBL" id="OGX87131.1"/>
    </source>
</evidence>
<evidence type="ECO:0000313" key="3">
    <source>
        <dbReference type="Proteomes" id="UP000176294"/>
    </source>
</evidence>
<organism evidence="2 3">
    <name type="scientific">Hymenobacter lapidarius</name>
    <dbReference type="NCBI Taxonomy" id="1908237"/>
    <lineage>
        <taxon>Bacteria</taxon>
        <taxon>Pseudomonadati</taxon>
        <taxon>Bacteroidota</taxon>
        <taxon>Cytophagia</taxon>
        <taxon>Cytophagales</taxon>
        <taxon>Hymenobacteraceae</taxon>
        <taxon>Hymenobacter</taxon>
    </lineage>
</organism>
<dbReference type="Proteomes" id="UP000176294">
    <property type="component" value="Unassembled WGS sequence"/>
</dbReference>
<keyword evidence="3" id="KW-1185">Reference proteome</keyword>
<dbReference type="EMBL" id="MDZB01000092">
    <property type="protein sequence ID" value="OGX87131.1"/>
    <property type="molecule type" value="Genomic_DNA"/>
</dbReference>
<accession>A0A1G1T8D8</accession>
<protein>
    <submittedName>
        <fullName evidence="2">Uncharacterized protein</fullName>
    </submittedName>
</protein>
<dbReference type="STRING" id="1908237.BEN47_11665"/>
<dbReference type="AlphaFoldDB" id="A0A1G1T8D8"/>
<comment type="caution">
    <text evidence="2">The sequence shown here is derived from an EMBL/GenBank/DDBJ whole genome shotgun (WGS) entry which is preliminary data.</text>
</comment>
<dbReference type="OrthoDB" id="887282at2"/>